<organism evidence="11 12">
    <name type="scientific">Paenibacillus mucilaginosus 3016</name>
    <dbReference type="NCBI Taxonomy" id="1116391"/>
    <lineage>
        <taxon>Bacteria</taxon>
        <taxon>Bacillati</taxon>
        <taxon>Bacillota</taxon>
        <taxon>Bacilli</taxon>
        <taxon>Bacillales</taxon>
        <taxon>Paenibacillaceae</taxon>
        <taxon>Paenibacillus</taxon>
    </lineage>
</organism>
<evidence type="ECO:0000256" key="7">
    <source>
        <dbReference type="PROSITE-ProRule" id="PRU00169"/>
    </source>
</evidence>
<dbReference type="FunFam" id="3.40.50.2300:FF:000001">
    <property type="entry name" value="DNA-binding response regulator PhoB"/>
    <property type="match status" value="1"/>
</dbReference>
<keyword evidence="5 8" id="KW-0238">DNA-binding</keyword>
<dbReference type="GO" id="GO:0000156">
    <property type="term" value="F:phosphorelay response regulator activity"/>
    <property type="evidence" value="ECO:0007669"/>
    <property type="project" value="TreeGrafter"/>
</dbReference>
<dbReference type="HOGENOM" id="CLU_000445_30_4_9"/>
<dbReference type="SMART" id="SM00448">
    <property type="entry name" value="REC"/>
    <property type="match status" value="1"/>
</dbReference>
<dbReference type="InterPro" id="IPR016032">
    <property type="entry name" value="Sig_transdc_resp-reg_C-effctor"/>
</dbReference>
<feature type="modified residue" description="4-aspartylphosphate" evidence="7">
    <location>
        <position position="78"/>
    </location>
</feature>
<dbReference type="Gene3D" id="1.10.10.10">
    <property type="entry name" value="Winged helix-like DNA-binding domain superfamily/Winged helix DNA-binding domain"/>
    <property type="match status" value="1"/>
</dbReference>
<dbReference type="PROSITE" id="PS50110">
    <property type="entry name" value="RESPONSE_REGULATORY"/>
    <property type="match status" value="1"/>
</dbReference>
<comment type="subcellular location">
    <subcellularLocation>
        <location evidence="1">Cytoplasm</location>
    </subcellularLocation>
</comment>
<sequence length="255" mass="28983">MRAAASSKYCIMGCRNRKMSREGTNIGVKVLLVEDEEKILSLMETYLLAEGYEILTARDGNAAVQLYMESKPDIIVLDWMLPHMNGLDACRRFREIGEPGIIMVTAKTEEMDKIVGLEMGADDYLTKPFSLRELSARIRSLLRRMNRAGSSAQGSVLRRGELSIDEERLQVFMGGQELRLTPTEFKLLHLLASRPGRVFSRMQLLQHAFEEEFVIDERTVDAHISKLRKKLDANPSAYIQTVYGFGYRFGASHEN</sequence>
<keyword evidence="3" id="KW-0902">Two-component regulatory system</keyword>
<dbReference type="STRING" id="1116391.PM3016_2101"/>
<gene>
    <name evidence="11" type="ORF">PM3016_2101</name>
</gene>
<dbReference type="CDD" id="cd00383">
    <property type="entry name" value="trans_reg_C"/>
    <property type="match status" value="1"/>
</dbReference>
<dbReference type="GO" id="GO:0000976">
    <property type="term" value="F:transcription cis-regulatory region binding"/>
    <property type="evidence" value="ECO:0007669"/>
    <property type="project" value="TreeGrafter"/>
</dbReference>
<proteinExistence type="predicted"/>
<keyword evidence="2 7" id="KW-0597">Phosphoprotein</keyword>
<dbReference type="InterPro" id="IPR001789">
    <property type="entry name" value="Sig_transdc_resp-reg_receiver"/>
</dbReference>
<dbReference type="SUPFAM" id="SSF46894">
    <property type="entry name" value="C-terminal effector domain of the bipartite response regulators"/>
    <property type="match status" value="1"/>
</dbReference>
<dbReference type="EMBL" id="CP003235">
    <property type="protein sequence ID" value="AFC28997.1"/>
    <property type="molecule type" value="Genomic_DNA"/>
</dbReference>
<dbReference type="Pfam" id="PF00072">
    <property type="entry name" value="Response_reg"/>
    <property type="match status" value="1"/>
</dbReference>
<evidence type="ECO:0000256" key="4">
    <source>
        <dbReference type="ARBA" id="ARBA00023015"/>
    </source>
</evidence>
<evidence type="ECO:0000259" key="10">
    <source>
        <dbReference type="PROSITE" id="PS51755"/>
    </source>
</evidence>
<dbReference type="CDD" id="cd17574">
    <property type="entry name" value="REC_OmpR"/>
    <property type="match status" value="1"/>
</dbReference>
<evidence type="ECO:0000259" key="9">
    <source>
        <dbReference type="PROSITE" id="PS50110"/>
    </source>
</evidence>
<dbReference type="Gene3D" id="6.10.250.690">
    <property type="match status" value="1"/>
</dbReference>
<keyword evidence="12" id="KW-1185">Reference proteome</keyword>
<dbReference type="SMART" id="SM00862">
    <property type="entry name" value="Trans_reg_C"/>
    <property type="match status" value="1"/>
</dbReference>
<dbReference type="KEGG" id="pmq:PM3016_2101"/>
<evidence type="ECO:0000313" key="12">
    <source>
        <dbReference type="Proteomes" id="UP000007523"/>
    </source>
</evidence>
<dbReference type="Gene3D" id="3.40.50.2300">
    <property type="match status" value="1"/>
</dbReference>
<reference evidence="11 12" key="1">
    <citation type="journal article" date="2012" name="J. Bacteriol.">
        <title>Complete Genome Sequence of Paenibacillus mucilaginosus 3016, a Bacterium Functional as Microbial Fertilizer.</title>
        <authorList>
            <person name="Ma M."/>
            <person name="Wang Z."/>
            <person name="Li L."/>
            <person name="Jiang X."/>
            <person name="Guan D."/>
            <person name="Cao F."/>
            <person name="Chen H."/>
            <person name="Wang X."/>
            <person name="Shen D."/>
            <person name="Du B."/>
            <person name="Li J."/>
        </authorList>
    </citation>
    <scope>NUCLEOTIDE SEQUENCE [LARGE SCALE GENOMIC DNA]</scope>
    <source>
        <strain evidence="11 12">3016</strain>
    </source>
</reference>
<feature type="domain" description="Response regulatory" evidence="9">
    <location>
        <begin position="29"/>
        <end position="142"/>
    </location>
</feature>
<evidence type="ECO:0000256" key="3">
    <source>
        <dbReference type="ARBA" id="ARBA00023012"/>
    </source>
</evidence>
<dbReference type="PANTHER" id="PTHR48111:SF1">
    <property type="entry name" value="TWO-COMPONENT RESPONSE REGULATOR ORR33"/>
    <property type="match status" value="1"/>
</dbReference>
<dbReference type="InterPro" id="IPR036388">
    <property type="entry name" value="WH-like_DNA-bd_sf"/>
</dbReference>
<dbReference type="InterPro" id="IPR011006">
    <property type="entry name" value="CheY-like_superfamily"/>
</dbReference>
<accession>H6NCR8</accession>
<evidence type="ECO:0000256" key="2">
    <source>
        <dbReference type="ARBA" id="ARBA00022553"/>
    </source>
</evidence>
<keyword evidence="6" id="KW-0804">Transcription</keyword>
<keyword evidence="4" id="KW-0805">Transcription regulation</keyword>
<dbReference type="Pfam" id="PF00486">
    <property type="entry name" value="Trans_reg_C"/>
    <property type="match status" value="1"/>
</dbReference>
<dbReference type="GO" id="GO:0032993">
    <property type="term" value="C:protein-DNA complex"/>
    <property type="evidence" value="ECO:0007669"/>
    <property type="project" value="TreeGrafter"/>
</dbReference>
<dbReference type="Proteomes" id="UP000007523">
    <property type="component" value="Chromosome"/>
</dbReference>
<evidence type="ECO:0000256" key="5">
    <source>
        <dbReference type="ARBA" id="ARBA00023125"/>
    </source>
</evidence>
<dbReference type="PANTHER" id="PTHR48111">
    <property type="entry name" value="REGULATOR OF RPOS"/>
    <property type="match status" value="1"/>
</dbReference>
<feature type="DNA-binding region" description="OmpR/PhoB-type" evidence="8">
    <location>
        <begin position="154"/>
        <end position="251"/>
    </location>
</feature>
<dbReference type="PROSITE" id="PS51755">
    <property type="entry name" value="OMPR_PHOB"/>
    <property type="match status" value="1"/>
</dbReference>
<feature type="domain" description="OmpR/PhoB-type" evidence="10">
    <location>
        <begin position="154"/>
        <end position="251"/>
    </location>
</feature>
<dbReference type="GO" id="GO:0006355">
    <property type="term" value="P:regulation of DNA-templated transcription"/>
    <property type="evidence" value="ECO:0007669"/>
    <property type="project" value="InterPro"/>
</dbReference>
<evidence type="ECO:0000256" key="6">
    <source>
        <dbReference type="ARBA" id="ARBA00023163"/>
    </source>
</evidence>
<protein>
    <submittedName>
        <fullName evidence="11">Response regulator</fullName>
    </submittedName>
</protein>
<dbReference type="SUPFAM" id="SSF52172">
    <property type="entry name" value="CheY-like"/>
    <property type="match status" value="1"/>
</dbReference>
<evidence type="ECO:0000256" key="1">
    <source>
        <dbReference type="ARBA" id="ARBA00004496"/>
    </source>
</evidence>
<dbReference type="InterPro" id="IPR001867">
    <property type="entry name" value="OmpR/PhoB-type_DNA-bd"/>
</dbReference>
<dbReference type="GO" id="GO:0005829">
    <property type="term" value="C:cytosol"/>
    <property type="evidence" value="ECO:0007669"/>
    <property type="project" value="TreeGrafter"/>
</dbReference>
<evidence type="ECO:0000256" key="8">
    <source>
        <dbReference type="PROSITE-ProRule" id="PRU01091"/>
    </source>
</evidence>
<name>H6NCR8_9BACL</name>
<dbReference type="AlphaFoldDB" id="H6NCR8"/>
<dbReference type="InterPro" id="IPR039420">
    <property type="entry name" value="WalR-like"/>
</dbReference>
<evidence type="ECO:0000313" key="11">
    <source>
        <dbReference type="EMBL" id="AFC28997.1"/>
    </source>
</evidence>
<dbReference type="FunFam" id="1.10.10.10:FF:000018">
    <property type="entry name" value="DNA-binding response regulator ResD"/>
    <property type="match status" value="1"/>
</dbReference>